<evidence type="ECO:0000259" key="14">
    <source>
        <dbReference type="SMART" id="SM00865"/>
    </source>
</evidence>
<accession>A0A2K1KBD9</accession>
<evidence type="ECO:0000259" key="13">
    <source>
        <dbReference type="SMART" id="SM00864"/>
    </source>
</evidence>
<dbReference type="Proteomes" id="UP000006727">
    <property type="component" value="Chromosome 7"/>
</dbReference>
<dbReference type="SUPFAM" id="SSF52490">
    <property type="entry name" value="Tubulin nucleotide-binding domain-like"/>
    <property type="match status" value="1"/>
</dbReference>
<dbReference type="EnsemblPlants" id="Pp3c7_11570V3.1">
    <property type="protein sequence ID" value="Pp3c7_11570V3.1"/>
    <property type="gene ID" value="Pp3c7_11570"/>
</dbReference>
<dbReference type="PaxDb" id="3218-PP1S87_184V6.1"/>
<dbReference type="SUPFAM" id="SSF55307">
    <property type="entry name" value="Tubulin C-terminal domain-like"/>
    <property type="match status" value="1"/>
</dbReference>
<keyword evidence="11" id="KW-0472">Membrane</keyword>
<dbReference type="PROSITE" id="PS00227">
    <property type="entry name" value="TUBULIN"/>
    <property type="match status" value="1"/>
</dbReference>
<dbReference type="GO" id="GO:0003924">
    <property type="term" value="F:GTPase activity"/>
    <property type="evidence" value="ECO:0000318"/>
    <property type="project" value="GO_Central"/>
</dbReference>
<dbReference type="GO" id="GO:0005737">
    <property type="term" value="C:cytoplasm"/>
    <property type="evidence" value="ECO:0000318"/>
    <property type="project" value="GO_Central"/>
</dbReference>
<dbReference type="FunCoup" id="A0A2K1KBD9">
    <property type="interactions" value="1553"/>
</dbReference>
<dbReference type="GO" id="GO:0010020">
    <property type="term" value="P:chloroplast fission"/>
    <property type="evidence" value="ECO:0000318"/>
    <property type="project" value="GO_Central"/>
</dbReference>
<evidence type="ECO:0000313" key="15">
    <source>
        <dbReference type="EMBL" id="PNR51091.1"/>
    </source>
</evidence>
<dbReference type="InterPro" id="IPR017975">
    <property type="entry name" value="Tubulin_CS"/>
</dbReference>
<sequence>MALLGSRSGLVGLRVSSRVGGESSRIVPATRDRFCVHLRPSTRAHRRLDRTVGNESLCTPRERDLAAEPKFLHTGWESSSSSSSSSCETGIPVTAFGGNGDEYESSNEAKIKVIGVGGGGSNAVNRMLESEMQGVEFWIVNTDAQAMALSPVPAQNRLQIGQKLTRGLGAGGNPEIGCSAAEESKAMVEEALRGADMVFVTAGMGGGTGSGAAPIIAGVAKQLGILTVGIVTTPFAFEGRRRSVQAHEGIAALKNNVDTLITIPNNKLLTAVAQSTPVTEAFNLADDILRQGVRGISDIITVRGIIVIYMCMLKSSNSSSKRVPGLVNVDFADVRAIMANAGSSLMGIGTATGKSKAREAALSAIQSPLLDVGIERATGIVWNITGGSDMTLFEVNAAAEVIYDLVDPNANLIFGAVVDEALHDQISITLIATGFSSQDDPDARSMQYASRVLEGQAGRSSMASSRGGNSSTINIPNFLRKRGQR</sequence>
<reference evidence="16" key="3">
    <citation type="submission" date="2020-12" db="UniProtKB">
        <authorList>
            <consortium name="EnsemblPlants"/>
        </authorList>
    </citation>
    <scope>IDENTIFICATION</scope>
</reference>
<comment type="similarity">
    <text evidence="3">Belongs to the FtsZ family.</text>
</comment>
<keyword evidence="4" id="KW-0150">Chloroplast</keyword>
<keyword evidence="10" id="KW-0342">GTP-binding</keyword>
<evidence type="ECO:0000256" key="9">
    <source>
        <dbReference type="ARBA" id="ARBA00023078"/>
    </source>
</evidence>
<dbReference type="PANTHER" id="PTHR30314">
    <property type="entry name" value="CELL DIVISION PROTEIN FTSZ-RELATED"/>
    <property type="match status" value="1"/>
</dbReference>
<dbReference type="InterPro" id="IPR024757">
    <property type="entry name" value="FtsZ_C"/>
</dbReference>
<proteinExistence type="inferred from homology"/>
<keyword evidence="8" id="KW-0809">Transit peptide</keyword>
<dbReference type="InterPro" id="IPR037103">
    <property type="entry name" value="Tubulin/FtsZ-like_C"/>
</dbReference>
<dbReference type="GO" id="GO:0070938">
    <property type="term" value="C:contractile ring"/>
    <property type="evidence" value="ECO:0007669"/>
    <property type="project" value="UniProtKB-ARBA"/>
</dbReference>
<dbReference type="InterPro" id="IPR036525">
    <property type="entry name" value="Tubulin/FtsZ_GTPase_sf"/>
</dbReference>
<dbReference type="InterPro" id="IPR000158">
    <property type="entry name" value="Cell_div_FtsZ"/>
</dbReference>
<evidence type="ECO:0000313" key="17">
    <source>
        <dbReference type="Proteomes" id="UP000006727"/>
    </source>
</evidence>
<dbReference type="SMART" id="SM00865">
    <property type="entry name" value="Tubulin_C"/>
    <property type="match status" value="1"/>
</dbReference>
<dbReference type="EMBL" id="ABEU02000007">
    <property type="protein sequence ID" value="PNR51091.1"/>
    <property type="molecule type" value="Genomic_DNA"/>
</dbReference>
<dbReference type="Gene3D" id="3.40.50.1440">
    <property type="entry name" value="Tubulin/FtsZ, GTPase domain"/>
    <property type="match status" value="1"/>
</dbReference>
<dbReference type="SMART" id="SM00864">
    <property type="entry name" value="Tubulin"/>
    <property type="match status" value="1"/>
</dbReference>
<dbReference type="PRINTS" id="PR00423">
    <property type="entry name" value="CELLDVISFTSZ"/>
</dbReference>
<keyword evidence="9" id="KW-0793">Thylakoid</keyword>
<evidence type="ECO:0000256" key="5">
    <source>
        <dbReference type="ARBA" id="ARBA00022553"/>
    </source>
</evidence>
<keyword evidence="6" id="KW-0934">Plastid</keyword>
<dbReference type="AlphaFoldDB" id="A0A2K1KBD9"/>
<evidence type="ECO:0000313" key="16">
    <source>
        <dbReference type="EnsemblPlants" id="Pp3c7_11570V3.1"/>
    </source>
</evidence>
<dbReference type="HAMAP" id="MF_00909">
    <property type="entry name" value="FtsZ"/>
    <property type="match status" value="1"/>
</dbReference>
<name>A0A2K1KBD9_PHYPA</name>
<dbReference type="Pfam" id="PF12327">
    <property type="entry name" value="FtsZ_C"/>
    <property type="match status" value="1"/>
</dbReference>
<comment type="subcellular location">
    <subcellularLocation>
        <location evidence="1">Membrane</location>
        <topology evidence="1">Peripheral membrane protein</topology>
    </subcellularLocation>
    <subcellularLocation>
        <location evidence="2">Plastid</location>
        <location evidence="2">Chloroplast stroma</location>
    </subcellularLocation>
    <subcellularLocation>
        <location evidence="12">Plastid</location>
        <location evidence="12">Chloroplast thylakoid</location>
    </subcellularLocation>
</comment>
<dbReference type="Gramene" id="Pp3c7_11570V3.1">
    <property type="protein sequence ID" value="Pp3c7_11570V3.1"/>
    <property type="gene ID" value="Pp3c7_11570"/>
</dbReference>
<dbReference type="FunFam" id="3.30.1330.20:FF:000007">
    <property type="entry name" value="Cell division protein ftsZ, putative"/>
    <property type="match status" value="1"/>
</dbReference>
<feature type="domain" description="Tubulin/FtsZ 2-layer sandwich" evidence="14">
    <location>
        <begin position="327"/>
        <end position="444"/>
    </location>
</feature>
<dbReference type="GO" id="GO:0016020">
    <property type="term" value="C:membrane"/>
    <property type="evidence" value="ECO:0007669"/>
    <property type="project" value="UniProtKB-SubCell"/>
</dbReference>
<organism evidence="15">
    <name type="scientific">Physcomitrium patens</name>
    <name type="common">Spreading-leaved earth moss</name>
    <name type="synonym">Physcomitrella patens</name>
    <dbReference type="NCBI Taxonomy" id="3218"/>
    <lineage>
        <taxon>Eukaryota</taxon>
        <taxon>Viridiplantae</taxon>
        <taxon>Streptophyta</taxon>
        <taxon>Embryophyta</taxon>
        <taxon>Bryophyta</taxon>
        <taxon>Bryophytina</taxon>
        <taxon>Bryopsida</taxon>
        <taxon>Funariidae</taxon>
        <taxon>Funariales</taxon>
        <taxon>Funariaceae</taxon>
        <taxon>Physcomitrium</taxon>
    </lineage>
</organism>
<dbReference type="InterPro" id="IPR003008">
    <property type="entry name" value="Tubulin_FtsZ_GTPase"/>
</dbReference>
<reference evidence="15 17" key="1">
    <citation type="journal article" date="2008" name="Science">
        <title>The Physcomitrella genome reveals evolutionary insights into the conquest of land by plants.</title>
        <authorList>
            <person name="Rensing S."/>
            <person name="Lang D."/>
            <person name="Zimmer A."/>
            <person name="Terry A."/>
            <person name="Salamov A."/>
            <person name="Shapiro H."/>
            <person name="Nishiyama T."/>
            <person name="Perroud P.-F."/>
            <person name="Lindquist E."/>
            <person name="Kamisugi Y."/>
            <person name="Tanahashi T."/>
            <person name="Sakakibara K."/>
            <person name="Fujita T."/>
            <person name="Oishi K."/>
            <person name="Shin-I T."/>
            <person name="Kuroki Y."/>
            <person name="Toyoda A."/>
            <person name="Suzuki Y."/>
            <person name="Hashimoto A."/>
            <person name="Yamaguchi K."/>
            <person name="Sugano A."/>
            <person name="Kohara Y."/>
            <person name="Fujiyama A."/>
            <person name="Anterola A."/>
            <person name="Aoki S."/>
            <person name="Ashton N."/>
            <person name="Barbazuk W.B."/>
            <person name="Barker E."/>
            <person name="Bennetzen J."/>
            <person name="Bezanilla M."/>
            <person name="Blankenship R."/>
            <person name="Cho S.H."/>
            <person name="Dutcher S."/>
            <person name="Estelle M."/>
            <person name="Fawcett J.A."/>
            <person name="Gundlach H."/>
            <person name="Hanada K."/>
            <person name="Heyl A."/>
            <person name="Hicks K.A."/>
            <person name="Hugh J."/>
            <person name="Lohr M."/>
            <person name="Mayer K."/>
            <person name="Melkozernov A."/>
            <person name="Murata T."/>
            <person name="Nelson D."/>
            <person name="Pils B."/>
            <person name="Prigge M."/>
            <person name="Reiss B."/>
            <person name="Renner T."/>
            <person name="Rombauts S."/>
            <person name="Rushton P."/>
            <person name="Sanderfoot A."/>
            <person name="Schween G."/>
            <person name="Shiu S.-H."/>
            <person name="Stueber K."/>
            <person name="Theodoulou F.L."/>
            <person name="Tu H."/>
            <person name="Van de Peer Y."/>
            <person name="Verrier P.J."/>
            <person name="Waters E."/>
            <person name="Wood A."/>
            <person name="Yang L."/>
            <person name="Cove D."/>
            <person name="Cuming A."/>
            <person name="Hasebe M."/>
            <person name="Lucas S."/>
            <person name="Mishler D.B."/>
            <person name="Reski R."/>
            <person name="Grigoriev I."/>
            <person name="Quatrano R.S."/>
            <person name="Boore J.L."/>
        </authorList>
    </citation>
    <scope>NUCLEOTIDE SEQUENCE [LARGE SCALE GENOMIC DNA]</scope>
    <source>
        <strain evidence="16 17">cv. Gransden 2004</strain>
    </source>
</reference>
<evidence type="ECO:0000256" key="12">
    <source>
        <dbReference type="ARBA" id="ARBA00046272"/>
    </source>
</evidence>
<evidence type="ECO:0000256" key="4">
    <source>
        <dbReference type="ARBA" id="ARBA00022528"/>
    </source>
</evidence>
<dbReference type="CDD" id="cd02201">
    <property type="entry name" value="FtsZ_type1"/>
    <property type="match status" value="1"/>
</dbReference>
<dbReference type="Gene3D" id="3.30.1330.20">
    <property type="entry name" value="Tubulin/FtsZ, C-terminal domain"/>
    <property type="match status" value="1"/>
</dbReference>
<evidence type="ECO:0000256" key="8">
    <source>
        <dbReference type="ARBA" id="ARBA00022946"/>
    </source>
</evidence>
<dbReference type="GO" id="GO:0005525">
    <property type="term" value="F:GTP binding"/>
    <property type="evidence" value="ECO:0000318"/>
    <property type="project" value="GO_Central"/>
</dbReference>
<dbReference type="STRING" id="3218.A0A2K1KBD9"/>
<keyword evidence="5" id="KW-0597">Phosphoprotein</keyword>
<dbReference type="InterPro" id="IPR008280">
    <property type="entry name" value="Tub_FtsZ_C"/>
</dbReference>
<dbReference type="PROSITE" id="PS01135">
    <property type="entry name" value="FTSZ_2"/>
    <property type="match status" value="1"/>
</dbReference>
<reference evidence="15 17" key="2">
    <citation type="journal article" date="2018" name="Plant J.">
        <title>The Physcomitrella patens chromosome-scale assembly reveals moss genome structure and evolution.</title>
        <authorList>
            <person name="Lang D."/>
            <person name="Ullrich K.K."/>
            <person name="Murat F."/>
            <person name="Fuchs J."/>
            <person name="Jenkins J."/>
            <person name="Haas F.B."/>
            <person name="Piednoel M."/>
            <person name="Gundlach H."/>
            <person name="Van Bel M."/>
            <person name="Meyberg R."/>
            <person name="Vives C."/>
            <person name="Morata J."/>
            <person name="Symeonidi A."/>
            <person name="Hiss M."/>
            <person name="Muchero W."/>
            <person name="Kamisugi Y."/>
            <person name="Saleh O."/>
            <person name="Blanc G."/>
            <person name="Decker E.L."/>
            <person name="van Gessel N."/>
            <person name="Grimwood J."/>
            <person name="Hayes R.D."/>
            <person name="Graham S.W."/>
            <person name="Gunter L.E."/>
            <person name="McDaniel S.F."/>
            <person name="Hoernstein S.N.W."/>
            <person name="Larsson A."/>
            <person name="Li F.W."/>
            <person name="Perroud P.F."/>
            <person name="Phillips J."/>
            <person name="Ranjan P."/>
            <person name="Rokshar D.S."/>
            <person name="Rothfels C.J."/>
            <person name="Schneider L."/>
            <person name="Shu S."/>
            <person name="Stevenson D.W."/>
            <person name="Thummler F."/>
            <person name="Tillich M."/>
            <person name="Villarreal Aguilar J.C."/>
            <person name="Widiez T."/>
            <person name="Wong G.K."/>
            <person name="Wymore A."/>
            <person name="Zhang Y."/>
            <person name="Zimmer A.D."/>
            <person name="Quatrano R.S."/>
            <person name="Mayer K.F.X."/>
            <person name="Goodstein D."/>
            <person name="Casacuberta J.M."/>
            <person name="Vandepoele K."/>
            <person name="Reski R."/>
            <person name="Cuming A.C."/>
            <person name="Tuskan G.A."/>
            <person name="Maumus F."/>
            <person name="Salse J."/>
            <person name="Schmutz J."/>
            <person name="Rensing S.A."/>
        </authorList>
    </citation>
    <scope>NUCLEOTIDE SEQUENCE [LARGE SCALE GENOMIC DNA]</scope>
    <source>
        <strain evidence="16 17">cv. Gransden 2004</strain>
    </source>
</reference>
<dbReference type="GO" id="GO:0042802">
    <property type="term" value="F:identical protein binding"/>
    <property type="evidence" value="ECO:0007669"/>
    <property type="project" value="UniProtKB-ARBA"/>
</dbReference>
<dbReference type="GO" id="GO:0009507">
    <property type="term" value="C:chloroplast"/>
    <property type="evidence" value="ECO:0000318"/>
    <property type="project" value="GO_Central"/>
</dbReference>
<keyword evidence="7" id="KW-0547">Nucleotide-binding</keyword>
<keyword evidence="17" id="KW-1185">Reference proteome</keyword>
<protein>
    <submittedName>
        <fullName evidence="15 16">Uncharacterized protein</fullName>
    </submittedName>
</protein>
<evidence type="ECO:0000256" key="11">
    <source>
        <dbReference type="ARBA" id="ARBA00023136"/>
    </source>
</evidence>
<dbReference type="InterPro" id="IPR018316">
    <property type="entry name" value="Tubulin/FtsZ_2-layer-sand-dom"/>
</dbReference>
<evidence type="ECO:0000256" key="6">
    <source>
        <dbReference type="ARBA" id="ARBA00022640"/>
    </source>
</evidence>
<dbReference type="PANTHER" id="PTHR30314:SF3">
    <property type="entry name" value="MITOCHONDRIAL DIVISION PROTEIN FSZA"/>
    <property type="match status" value="1"/>
</dbReference>
<dbReference type="InterPro" id="IPR045061">
    <property type="entry name" value="FtsZ/CetZ"/>
</dbReference>
<dbReference type="Pfam" id="PF00091">
    <property type="entry name" value="Tubulin"/>
    <property type="match status" value="1"/>
</dbReference>
<dbReference type="GO" id="GO:0009534">
    <property type="term" value="C:chloroplast thylakoid"/>
    <property type="evidence" value="ECO:0007669"/>
    <property type="project" value="UniProtKB-SubCell"/>
</dbReference>
<evidence type="ECO:0000256" key="7">
    <source>
        <dbReference type="ARBA" id="ARBA00022741"/>
    </source>
</evidence>
<evidence type="ECO:0000256" key="10">
    <source>
        <dbReference type="ARBA" id="ARBA00023134"/>
    </source>
</evidence>
<dbReference type="InterPro" id="IPR020805">
    <property type="entry name" value="Cell_div_FtsZ_CS"/>
</dbReference>
<evidence type="ECO:0000256" key="1">
    <source>
        <dbReference type="ARBA" id="ARBA00004170"/>
    </source>
</evidence>
<evidence type="ECO:0000256" key="3">
    <source>
        <dbReference type="ARBA" id="ARBA00009690"/>
    </source>
</evidence>
<feature type="domain" description="Tubulin/FtsZ GTPase" evidence="13">
    <location>
        <begin position="110"/>
        <end position="304"/>
    </location>
</feature>
<dbReference type="GO" id="GO:0005874">
    <property type="term" value="C:microtubule"/>
    <property type="evidence" value="ECO:0007669"/>
    <property type="project" value="InterPro"/>
</dbReference>
<dbReference type="GO" id="GO:0007017">
    <property type="term" value="P:microtubule-based process"/>
    <property type="evidence" value="ECO:0007669"/>
    <property type="project" value="InterPro"/>
</dbReference>
<gene>
    <name evidence="16" type="primary">LOC112285159</name>
    <name evidence="15" type="ORF">PHYPA_010277</name>
</gene>
<evidence type="ECO:0000256" key="2">
    <source>
        <dbReference type="ARBA" id="ARBA00004470"/>
    </source>
</evidence>
<dbReference type="FunFam" id="3.40.50.1440:FF:000001">
    <property type="entry name" value="Cell division protein FtsZ"/>
    <property type="match status" value="1"/>
</dbReference>
<dbReference type="GO" id="GO:0009570">
    <property type="term" value="C:chloroplast stroma"/>
    <property type="evidence" value="ECO:0007669"/>
    <property type="project" value="UniProtKB-SubCell"/>
</dbReference>